<dbReference type="AlphaFoldDB" id="A0AAV3SJU4"/>
<evidence type="ECO:0000313" key="4">
    <source>
        <dbReference type="Proteomes" id="UP000830542"/>
    </source>
</evidence>
<keyword evidence="4" id="KW-1185">Reference proteome</keyword>
<keyword evidence="1" id="KW-0472">Membrane</keyword>
<evidence type="ECO:0000313" key="5">
    <source>
        <dbReference type="Proteomes" id="UP001500962"/>
    </source>
</evidence>
<dbReference type="Proteomes" id="UP001500962">
    <property type="component" value="Unassembled WGS sequence"/>
</dbReference>
<evidence type="ECO:0000256" key="1">
    <source>
        <dbReference type="SAM" id="Phobius"/>
    </source>
</evidence>
<dbReference type="EMBL" id="CP095005">
    <property type="protein sequence ID" value="UOO96408.1"/>
    <property type="molecule type" value="Genomic_DNA"/>
</dbReference>
<proteinExistence type="predicted"/>
<evidence type="ECO:0008006" key="6">
    <source>
        <dbReference type="Google" id="ProtNLM"/>
    </source>
</evidence>
<dbReference type="GeneID" id="71761545"/>
<keyword evidence="1" id="KW-1133">Transmembrane helix</keyword>
<name>A0AAV3SJU4_HALDO</name>
<feature type="transmembrane region" description="Helical" evidence="1">
    <location>
        <begin position="14"/>
        <end position="31"/>
    </location>
</feature>
<reference evidence="3" key="2">
    <citation type="submission" date="2022-04" db="EMBL/GenBank/DDBJ databases">
        <title>Sequencing and genomic assembly of Halococcus dombrowskii.</title>
        <authorList>
            <person name="Lim S.W."/>
            <person name="MacLea K.S."/>
        </authorList>
    </citation>
    <scope>NUCLEOTIDE SEQUENCE</scope>
    <source>
        <strain evidence="3">H4</strain>
    </source>
</reference>
<dbReference type="KEGG" id="hdo:MUK72_06815"/>
<reference evidence="2" key="1">
    <citation type="journal article" date="2014" name="Int. J. Syst. Evol. Microbiol.">
        <title>Complete genome sequence of Corynebacterium casei LMG S-19264T (=DSM 44701T), isolated from a smear-ripened cheese.</title>
        <authorList>
            <consortium name="US DOE Joint Genome Institute (JGI-PGF)"/>
            <person name="Walter F."/>
            <person name="Albersmeier A."/>
            <person name="Kalinowski J."/>
            <person name="Ruckert C."/>
        </authorList>
    </citation>
    <scope>NUCLEOTIDE SEQUENCE</scope>
    <source>
        <strain evidence="2">JCM 12289</strain>
    </source>
</reference>
<gene>
    <name evidence="2" type="ORF">GCM10008985_27260</name>
    <name evidence="3" type="ORF">MUK72_06815</name>
</gene>
<reference evidence="2" key="3">
    <citation type="submission" date="2023-12" db="EMBL/GenBank/DDBJ databases">
        <authorList>
            <person name="Sun Q."/>
            <person name="Inoue M."/>
        </authorList>
    </citation>
    <scope>NUCLEOTIDE SEQUENCE</scope>
    <source>
        <strain evidence="2">JCM 12289</strain>
    </source>
</reference>
<protein>
    <recommendedName>
        <fullName evidence="6">MFS transporter</fullName>
    </recommendedName>
</protein>
<evidence type="ECO:0000313" key="3">
    <source>
        <dbReference type="EMBL" id="UOO96408.1"/>
    </source>
</evidence>
<accession>A0AAV3SJU4</accession>
<keyword evidence="1" id="KW-0812">Transmembrane</keyword>
<organism evidence="2 5">
    <name type="scientific">Halococcus dombrowskii</name>
    <dbReference type="NCBI Taxonomy" id="179637"/>
    <lineage>
        <taxon>Archaea</taxon>
        <taxon>Methanobacteriati</taxon>
        <taxon>Methanobacteriota</taxon>
        <taxon>Stenosarchaea group</taxon>
        <taxon>Halobacteria</taxon>
        <taxon>Halobacteriales</taxon>
        <taxon>Halococcaceae</taxon>
        <taxon>Halococcus</taxon>
    </lineage>
</organism>
<dbReference type="RefSeq" id="WP_244705085.1">
    <property type="nucleotide sequence ID" value="NZ_BAAADN010000043.1"/>
</dbReference>
<dbReference type="EMBL" id="BAAADN010000043">
    <property type="protein sequence ID" value="GAA0468765.1"/>
    <property type="molecule type" value="Genomic_DNA"/>
</dbReference>
<evidence type="ECO:0000313" key="2">
    <source>
        <dbReference type="EMBL" id="GAA0468765.1"/>
    </source>
</evidence>
<dbReference type="Proteomes" id="UP000830542">
    <property type="component" value="Chromosome"/>
</dbReference>
<feature type="transmembrane region" description="Helical" evidence="1">
    <location>
        <begin position="51"/>
        <end position="76"/>
    </location>
</feature>
<sequence length="80" mass="8695">MADERWLGLRPRTATRLLVIGIVFLGLFVQFRDPLATLAGLLFDGISGRELTLVLLALLSALVPLLIATAIADALYDRFG</sequence>